<accession>G9YKD8</accession>
<organism evidence="1 2">
    <name type="scientific">Anaeroglobus geminatus F0357</name>
    <dbReference type="NCBI Taxonomy" id="861450"/>
    <lineage>
        <taxon>Bacteria</taxon>
        <taxon>Bacillati</taxon>
        <taxon>Bacillota</taxon>
        <taxon>Negativicutes</taxon>
        <taxon>Veillonellales</taxon>
        <taxon>Veillonellaceae</taxon>
        <taxon>Anaeroglobus</taxon>
    </lineage>
</organism>
<protein>
    <submittedName>
        <fullName evidence="1">Uncharacterized protein</fullName>
    </submittedName>
</protein>
<gene>
    <name evidence="1" type="ORF">HMPREF0080_02148</name>
</gene>
<dbReference type="EMBL" id="AGCJ01000102">
    <property type="protein sequence ID" value="EHM37200.1"/>
    <property type="molecule type" value="Genomic_DNA"/>
</dbReference>
<proteinExistence type="predicted"/>
<dbReference type="HOGENOM" id="CLU_3163946_0_0_9"/>
<comment type="caution">
    <text evidence="1">The sequence shown here is derived from an EMBL/GenBank/DDBJ whole genome shotgun (WGS) entry which is preliminary data.</text>
</comment>
<sequence length="47" mass="5511">MNDIQEDIILSPTFSVLLGTVEVQNLYNIKIIRKIRSLLKREGLYVY</sequence>
<evidence type="ECO:0000313" key="2">
    <source>
        <dbReference type="Proteomes" id="UP000005481"/>
    </source>
</evidence>
<dbReference type="STRING" id="861450.HMPREF0080_02148"/>
<reference evidence="1 2" key="1">
    <citation type="submission" date="2011-08" db="EMBL/GenBank/DDBJ databases">
        <authorList>
            <person name="Weinstock G."/>
            <person name="Sodergren E."/>
            <person name="Clifton S."/>
            <person name="Fulton L."/>
            <person name="Fulton B."/>
            <person name="Courtney L."/>
            <person name="Fronick C."/>
            <person name="Harrison M."/>
            <person name="Strong C."/>
            <person name="Farmer C."/>
            <person name="Delahaunty K."/>
            <person name="Markovic C."/>
            <person name="Hall O."/>
            <person name="Minx P."/>
            <person name="Tomlinson C."/>
            <person name="Mitreva M."/>
            <person name="Hou S."/>
            <person name="Chen J."/>
            <person name="Wollam A."/>
            <person name="Pepin K.H."/>
            <person name="Johnson M."/>
            <person name="Bhonagiri V."/>
            <person name="Zhang X."/>
            <person name="Suruliraj S."/>
            <person name="Warren W."/>
            <person name="Chinwalla A."/>
            <person name="Mardis E.R."/>
            <person name="Wilson R.K."/>
        </authorList>
    </citation>
    <scope>NUCLEOTIDE SEQUENCE [LARGE SCALE GENOMIC DNA]</scope>
    <source>
        <strain evidence="1 2">F0357</strain>
    </source>
</reference>
<name>G9YKD8_9FIRM</name>
<evidence type="ECO:0000313" key="1">
    <source>
        <dbReference type="EMBL" id="EHM37200.1"/>
    </source>
</evidence>
<keyword evidence="2" id="KW-1185">Reference proteome</keyword>
<dbReference type="Proteomes" id="UP000005481">
    <property type="component" value="Unassembled WGS sequence"/>
</dbReference>
<dbReference type="AlphaFoldDB" id="G9YKD8"/>